<evidence type="ECO:0000313" key="2">
    <source>
        <dbReference type="Proteomes" id="UP000277597"/>
    </source>
</evidence>
<proteinExistence type="predicted"/>
<organism evidence="1 2">
    <name type="scientific">Streptococcus sanguinis</name>
    <dbReference type="NCBI Taxonomy" id="1305"/>
    <lineage>
        <taxon>Bacteria</taxon>
        <taxon>Bacillati</taxon>
        <taxon>Bacillota</taxon>
        <taxon>Bacilli</taxon>
        <taxon>Lactobacillales</taxon>
        <taxon>Streptococcaceae</taxon>
        <taxon>Streptococcus</taxon>
    </lineage>
</organism>
<dbReference type="Proteomes" id="UP000277597">
    <property type="component" value="Unassembled WGS sequence"/>
</dbReference>
<dbReference type="AlphaFoldDB" id="A0A3P1S3J7"/>
<dbReference type="EMBL" id="RQZI01000016">
    <property type="protein sequence ID" value="RRC90782.1"/>
    <property type="molecule type" value="Genomic_DNA"/>
</dbReference>
<accession>A0A3P1S3J7</accession>
<reference evidence="1 2" key="1">
    <citation type="submission" date="2018-11" db="EMBL/GenBank/DDBJ databases">
        <title>Genomes From Bacteria Associated with the Canine Oral Cavity: a Test Case for Automated Genome-Based Taxonomic Assignment.</title>
        <authorList>
            <person name="Coil D.A."/>
            <person name="Jospin G."/>
            <person name="Darling A.E."/>
            <person name="Wallis C."/>
            <person name="Davis I.J."/>
            <person name="Harris S."/>
            <person name="Eisen J.A."/>
            <person name="Holcombe L.J."/>
            <person name="O'Flynn C."/>
        </authorList>
    </citation>
    <scope>NUCLEOTIDE SEQUENCE [LARGE SCALE GENOMIC DNA]</scope>
    <source>
        <strain evidence="1 2">OH953</strain>
    </source>
</reference>
<comment type="caution">
    <text evidence="1">The sequence shown here is derived from an EMBL/GenBank/DDBJ whole genome shotgun (WGS) entry which is preliminary data.</text>
</comment>
<dbReference type="RefSeq" id="WP_124765905.1">
    <property type="nucleotide sequence ID" value="NZ_RQZI01000016.1"/>
</dbReference>
<sequence>MKALGKLFAFGLALFLLHMFYLSFGSIMFILLLAGIVLYKILPDATLPILCLILLAFLVKADALSEIPSLIETMIVVVPLFIVLALIWEWAANRLKKDK</sequence>
<gene>
    <name evidence="1" type="ORF">EII39_10865</name>
</gene>
<protein>
    <submittedName>
        <fullName evidence="1">Uncharacterized protein</fullName>
    </submittedName>
</protein>
<name>A0A3P1S3J7_STRSA</name>
<evidence type="ECO:0000313" key="1">
    <source>
        <dbReference type="EMBL" id="RRC90782.1"/>
    </source>
</evidence>